<keyword evidence="13" id="KW-1185">Reference proteome</keyword>
<comment type="caution">
    <text evidence="12">The sequence shown here is derived from an EMBL/GenBank/DDBJ whole genome shotgun (WGS) entry which is preliminary data.</text>
</comment>
<dbReference type="GO" id="GO:0008270">
    <property type="term" value="F:zinc ion binding"/>
    <property type="evidence" value="ECO:0007669"/>
    <property type="project" value="InterPro"/>
</dbReference>
<keyword evidence="5" id="KW-0949">S-adenosyl-L-methionine</keyword>
<dbReference type="GO" id="GO:0005694">
    <property type="term" value="C:chromosome"/>
    <property type="evidence" value="ECO:0007669"/>
    <property type="project" value="UniProtKB-SubCell"/>
</dbReference>
<protein>
    <recommendedName>
        <fullName evidence="14">SET domain-containing protein</fullName>
    </recommendedName>
</protein>
<keyword evidence="2" id="KW-0158">Chromosome</keyword>
<evidence type="ECO:0000256" key="3">
    <source>
        <dbReference type="ARBA" id="ARBA00022603"/>
    </source>
</evidence>
<feature type="compositionally biased region" description="Polar residues" evidence="8">
    <location>
        <begin position="16"/>
        <end position="28"/>
    </location>
</feature>
<dbReference type="InterPro" id="IPR046341">
    <property type="entry name" value="SET_dom_sf"/>
</dbReference>
<evidence type="ECO:0000313" key="12">
    <source>
        <dbReference type="EMBL" id="KAK0509374.1"/>
    </source>
</evidence>
<comment type="subcellular location">
    <subcellularLocation>
        <location evidence="1">Chromosome</location>
    </subcellularLocation>
</comment>
<dbReference type="Gene3D" id="2.170.270.10">
    <property type="entry name" value="SET domain"/>
    <property type="match status" value="1"/>
</dbReference>
<evidence type="ECO:0000259" key="9">
    <source>
        <dbReference type="PROSITE" id="PS50280"/>
    </source>
</evidence>
<dbReference type="PROSITE" id="PS50868">
    <property type="entry name" value="POST_SET"/>
    <property type="match status" value="1"/>
</dbReference>
<dbReference type="InterPro" id="IPR007728">
    <property type="entry name" value="Pre-SET_dom"/>
</dbReference>
<dbReference type="Pfam" id="PF00856">
    <property type="entry name" value="SET"/>
    <property type="match status" value="1"/>
</dbReference>
<dbReference type="EMBL" id="JAFEKC020000018">
    <property type="protein sequence ID" value="KAK0509374.1"/>
    <property type="molecule type" value="Genomic_DNA"/>
</dbReference>
<dbReference type="AlphaFoldDB" id="A0AA39QWT0"/>
<evidence type="ECO:0000256" key="6">
    <source>
        <dbReference type="ARBA" id="ARBA00022723"/>
    </source>
</evidence>
<keyword evidence="7" id="KW-0862">Zinc</keyword>
<feature type="compositionally biased region" description="Basic residues" evidence="8">
    <location>
        <begin position="1"/>
        <end position="10"/>
    </location>
</feature>
<evidence type="ECO:0000259" key="11">
    <source>
        <dbReference type="PROSITE" id="PS50868"/>
    </source>
</evidence>
<dbReference type="GO" id="GO:0005634">
    <property type="term" value="C:nucleus"/>
    <property type="evidence" value="ECO:0007669"/>
    <property type="project" value="InterPro"/>
</dbReference>
<keyword evidence="3" id="KW-0489">Methyltransferase</keyword>
<feature type="domain" description="Post-SET" evidence="11">
    <location>
        <begin position="375"/>
        <end position="391"/>
    </location>
</feature>
<feature type="region of interest" description="Disordered" evidence="8">
    <location>
        <begin position="1"/>
        <end position="39"/>
    </location>
</feature>
<dbReference type="PROSITE" id="PS50280">
    <property type="entry name" value="SET"/>
    <property type="match status" value="1"/>
</dbReference>
<dbReference type="GO" id="GO:0042054">
    <property type="term" value="F:histone methyltransferase activity"/>
    <property type="evidence" value="ECO:0007669"/>
    <property type="project" value="InterPro"/>
</dbReference>
<feature type="domain" description="Pre-SET" evidence="10">
    <location>
        <begin position="134"/>
        <end position="213"/>
    </location>
</feature>
<evidence type="ECO:0000259" key="10">
    <source>
        <dbReference type="PROSITE" id="PS50867"/>
    </source>
</evidence>
<dbReference type="SUPFAM" id="SSF82199">
    <property type="entry name" value="SET domain"/>
    <property type="match status" value="1"/>
</dbReference>
<dbReference type="InterPro" id="IPR003616">
    <property type="entry name" value="Post-SET_dom"/>
</dbReference>
<dbReference type="InterPro" id="IPR050973">
    <property type="entry name" value="H3K9_Histone-Lys_N-MTase"/>
</dbReference>
<dbReference type="PANTHER" id="PTHR46223:SF3">
    <property type="entry name" value="HISTONE-LYSINE N-METHYLTRANSFERASE SET-23"/>
    <property type="match status" value="1"/>
</dbReference>
<evidence type="ECO:0000256" key="1">
    <source>
        <dbReference type="ARBA" id="ARBA00004286"/>
    </source>
</evidence>
<dbReference type="Pfam" id="PF05033">
    <property type="entry name" value="Pre-SET"/>
    <property type="match status" value="1"/>
</dbReference>
<keyword evidence="4" id="KW-0808">Transferase</keyword>
<dbReference type="InterPro" id="IPR001214">
    <property type="entry name" value="SET_dom"/>
</dbReference>
<dbReference type="SMART" id="SM00317">
    <property type="entry name" value="SET"/>
    <property type="match status" value="1"/>
</dbReference>
<proteinExistence type="predicted"/>
<evidence type="ECO:0000256" key="5">
    <source>
        <dbReference type="ARBA" id="ARBA00022691"/>
    </source>
</evidence>
<reference evidence="12" key="1">
    <citation type="submission" date="2023-03" db="EMBL/GenBank/DDBJ databases">
        <title>Complete genome of Cladonia borealis.</title>
        <authorList>
            <person name="Park H."/>
        </authorList>
    </citation>
    <scope>NUCLEOTIDE SEQUENCE</scope>
    <source>
        <strain evidence="12">ANT050790</strain>
    </source>
</reference>
<sequence>MMRSQSRGKNHAAQASRLQHQLSPSVSTEKVEDNQETEACLIDLGTAEGSEKRLNHNSPLSFASSNEYVSGVKIPPPQPSPAESRRIFLDNLRVVEGVALTNTIDDSSPRLDFKFIKKNVLGTGVEEATDEFMIGCTCRKNNGRDIGCEYTSCECLEDSARTNEGRKVFPYAAGKDTTHCLRDFYLSHGWHVFECNARCNCNSNCKNRVVQHGRKVPLEIFKTRNRGWGLRCKVDLKRGQFIDTYRGEIITSEEADRRGKERDADADNYFFGFDMWEESKGYVCDGMFMGGPSRFINHSCEPNCRIITASYNHADVNIYDLAFFATEPIPAMTELTFDYGEDIGDDRDEGEDDLEQSRKITAEKAKEMEKERGYRPARCLCGTRSCRGYFFT</sequence>
<gene>
    <name evidence="12" type="ORF">JMJ35_007768</name>
</gene>
<evidence type="ECO:0000256" key="2">
    <source>
        <dbReference type="ARBA" id="ARBA00022454"/>
    </source>
</evidence>
<feature type="domain" description="SET" evidence="9">
    <location>
        <begin position="216"/>
        <end position="340"/>
    </location>
</feature>
<dbReference type="Proteomes" id="UP001166286">
    <property type="component" value="Unassembled WGS sequence"/>
</dbReference>
<accession>A0AA39QWT0</accession>
<dbReference type="PROSITE" id="PS50867">
    <property type="entry name" value="PRE_SET"/>
    <property type="match status" value="1"/>
</dbReference>
<dbReference type="PANTHER" id="PTHR46223">
    <property type="entry name" value="HISTONE-LYSINE N-METHYLTRANSFERASE SUV39H"/>
    <property type="match status" value="1"/>
</dbReference>
<evidence type="ECO:0000313" key="13">
    <source>
        <dbReference type="Proteomes" id="UP001166286"/>
    </source>
</evidence>
<evidence type="ECO:0008006" key="14">
    <source>
        <dbReference type="Google" id="ProtNLM"/>
    </source>
</evidence>
<organism evidence="12 13">
    <name type="scientific">Cladonia borealis</name>
    <dbReference type="NCBI Taxonomy" id="184061"/>
    <lineage>
        <taxon>Eukaryota</taxon>
        <taxon>Fungi</taxon>
        <taxon>Dikarya</taxon>
        <taxon>Ascomycota</taxon>
        <taxon>Pezizomycotina</taxon>
        <taxon>Lecanoromycetes</taxon>
        <taxon>OSLEUM clade</taxon>
        <taxon>Lecanoromycetidae</taxon>
        <taxon>Lecanorales</taxon>
        <taxon>Lecanorineae</taxon>
        <taxon>Cladoniaceae</taxon>
        <taxon>Cladonia</taxon>
    </lineage>
</organism>
<evidence type="ECO:0000256" key="7">
    <source>
        <dbReference type="ARBA" id="ARBA00022833"/>
    </source>
</evidence>
<name>A0AA39QWT0_9LECA</name>
<evidence type="ECO:0000256" key="4">
    <source>
        <dbReference type="ARBA" id="ARBA00022679"/>
    </source>
</evidence>
<dbReference type="SMART" id="SM00468">
    <property type="entry name" value="PreSET"/>
    <property type="match status" value="1"/>
</dbReference>
<evidence type="ECO:0000256" key="8">
    <source>
        <dbReference type="SAM" id="MobiDB-lite"/>
    </source>
</evidence>
<dbReference type="GO" id="GO:0032259">
    <property type="term" value="P:methylation"/>
    <property type="evidence" value="ECO:0007669"/>
    <property type="project" value="UniProtKB-KW"/>
</dbReference>
<keyword evidence="6" id="KW-0479">Metal-binding</keyword>